<gene>
    <name evidence="3" type="ORF">IscW_ISCW018532</name>
</gene>
<dbReference type="GO" id="GO:0004864">
    <property type="term" value="F:protein phosphatase inhibitor activity"/>
    <property type="evidence" value="ECO:0000318"/>
    <property type="project" value="GO_Central"/>
</dbReference>
<dbReference type="Pfam" id="PF04979">
    <property type="entry name" value="IPP-2"/>
    <property type="match status" value="1"/>
</dbReference>
<dbReference type="Proteomes" id="UP000001555">
    <property type="component" value="Unassembled WGS sequence"/>
</dbReference>
<reference evidence="3 5" key="1">
    <citation type="submission" date="2008-03" db="EMBL/GenBank/DDBJ databases">
        <title>Annotation of Ixodes scapularis.</title>
        <authorList>
            <consortium name="Ixodes scapularis Genome Project Consortium"/>
            <person name="Caler E."/>
            <person name="Hannick L.I."/>
            <person name="Bidwell S."/>
            <person name="Joardar V."/>
            <person name="Thiagarajan M."/>
            <person name="Amedeo P."/>
            <person name="Galinsky K.J."/>
            <person name="Schobel S."/>
            <person name="Inman J."/>
            <person name="Hostetler J."/>
            <person name="Miller J."/>
            <person name="Hammond M."/>
            <person name="Megy K."/>
            <person name="Lawson D."/>
            <person name="Kodira C."/>
            <person name="Sutton G."/>
            <person name="Meyer J."/>
            <person name="Hill C.A."/>
            <person name="Birren B."/>
            <person name="Nene V."/>
            <person name="Collins F."/>
            <person name="Alarcon-Chaidez F."/>
            <person name="Wikel S."/>
            <person name="Strausberg R."/>
        </authorList>
    </citation>
    <scope>NUCLEOTIDE SEQUENCE [LARGE SCALE GENOMIC DNA]</scope>
    <source>
        <strain evidence="5">Wikel</strain>
        <strain evidence="3">Wikel colony</strain>
    </source>
</reference>
<dbReference type="GO" id="GO:0035556">
    <property type="term" value="P:intracellular signal transduction"/>
    <property type="evidence" value="ECO:0000318"/>
    <property type="project" value="GO_Central"/>
</dbReference>
<dbReference type="EnsemblMetazoa" id="ISCW018532-RA">
    <property type="protein sequence ID" value="ISCW018532-PA"/>
    <property type="gene ID" value="ISCW018532"/>
</dbReference>
<dbReference type="STRING" id="6945.B7PQ04"/>
<dbReference type="PANTHER" id="PTHR12398">
    <property type="entry name" value="PROTEIN PHOSPHATASE INHIBITOR"/>
    <property type="match status" value="1"/>
</dbReference>
<dbReference type="OrthoDB" id="551302at2759"/>
<dbReference type="PaxDb" id="6945-B7PQ04"/>
<feature type="non-terminal residue" evidence="3">
    <location>
        <position position="1"/>
    </location>
</feature>
<feature type="compositionally biased region" description="Basic and acidic residues" evidence="2">
    <location>
        <begin position="98"/>
        <end position="108"/>
    </location>
</feature>
<dbReference type="EMBL" id="ABJB010402349">
    <property type="status" value="NOT_ANNOTATED_CDS"/>
    <property type="molecule type" value="Genomic_DNA"/>
</dbReference>
<dbReference type="GO" id="GO:0009966">
    <property type="term" value="P:regulation of signal transduction"/>
    <property type="evidence" value="ECO:0007669"/>
    <property type="project" value="InterPro"/>
</dbReference>
<evidence type="ECO:0000313" key="4">
    <source>
        <dbReference type="EnsemblMetazoa" id="ISCW018532-PA"/>
    </source>
</evidence>
<dbReference type="EMBL" id="DS762323">
    <property type="protein sequence ID" value="EEC08676.1"/>
    <property type="molecule type" value="Genomic_DNA"/>
</dbReference>
<dbReference type="AlphaFoldDB" id="B7PQ04"/>
<organism>
    <name type="scientific">Ixodes scapularis</name>
    <name type="common">Black-legged tick</name>
    <name type="synonym">Deer tick</name>
    <dbReference type="NCBI Taxonomy" id="6945"/>
    <lineage>
        <taxon>Eukaryota</taxon>
        <taxon>Metazoa</taxon>
        <taxon>Ecdysozoa</taxon>
        <taxon>Arthropoda</taxon>
        <taxon>Chelicerata</taxon>
        <taxon>Arachnida</taxon>
        <taxon>Acari</taxon>
        <taxon>Parasitiformes</taxon>
        <taxon>Ixodida</taxon>
        <taxon>Ixodoidea</taxon>
        <taxon>Ixodidae</taxon>
        <taxon>Ixodinae</taxon>
        <taxon>Ixodes</taxon>
    </lineage>
</organism>
<dbReference type="InterPro" id="IPR007062">
    <property type="entry name" value="PPI-2"/>
</dbReference>
<reference evidence="4" key="2">
    <citation type="submission" date="2020-05" db="UniProtKB">
        <authorList>
            <consortium name="EnsemblMetazoa"/>
        </authorList>
    </citation>
    <scope>IDENTIFICATION</scope>
    <source>
        <strain evidence="4">wikel</strain>
    </source>
</reference>
<keyword evidence="5" id="KW-1185">Reference proteome</keyword>
<dbReference type="PANTHER" id="PTHR12398:SF20">
    <property type="entry name" value="PROTEIN PHOSPHATASE 1 REGULATORY INHIBITOR SUBUNIT 2"/>
    <property type="match status" value="1"/>
</dbReference>
<keyword evidence="6" id="KW-1267">Proteomics identification</keyword>
<feature type="region of interest" description="Disordered" evidence="2">
    <location>
        <begin position="88"/>
        <end position="108"/>
    </location>
</feature>
<evidence type="ECO:0000313" key="5">
    <source>
        <dbReference type="Proteomes" id="UP000001555"/>
    </source>
</evidence>
<dbReference type="VEuPathDB" id="VectorBase:ISCW018532"/>
<comment type="similarity">
    <text evidence="1">Belongs to the protein phosphatase inhibitor 2 family.</text>
</comment>
<proteinExistence type="evidence at protein level"/>
<dbReference type="VEuPathDB" id="VectorBase:ISCP_017641"/>
<protein>
    <submittedName>
        <fullName evidence="3 4">Protein phosphatase 1, regulatory (Inhibitor) subunit PPP1R2, putative</fullName>
    </submittedName>
</protein>
<dbReference type="Gene3D" id="6.10.250.1050">
    <property type="match status" value="2"/>
</dbReference>
<evidence type="ECO:0000256" key="1">
    <source>
        <dbReference type="ARBA" id="ARBA00005472"/>
    </source>
</evidence>
<sequence>LLNMAEHLAKKPAKGILKPSTSFEYTEGRRQSHQSLKFDEMNVLQTLHPPGKDYGHMKIDEAKTPYSYDIADDRPAVDPALLAERRVRIFSTPDPSQDTDKDMEERSEWAARSLAHYRQFELRRKLHYNEGNALKRGSQRVEDDDEDDDD</sequence>
<evidence type="ECO:0000256" key="2">
    <source>
        <dbReference type="SAM" id="MobiDB-lite"/>
    </source>
</evidence>
<evidence type="ECO:0007829" key="6">
    <source>
        <dbReference type="PeptideAtlas" id="B7PQ04"/>
    </source>
</evidence>
<dbReference type="VEuPathDB" id="VectorBase:ISCI018532"/>
<evidence type="ECO:0000313" key="3">
    <source>
        <dbReference type="EMBL" id="EEC08676.1"/>
    </source>
</evidence>
<name>B7PQ04_IXOSC</name>
<accession>B7PQ04</accession>
<feature type="region of interest" description="Disordered" evidence="2">
    <location>
        <begin position="128"/>
        <end position="150"/>
    </location>
</feature>
<dbReference type="HOGENOM" id="CLU_084310_1_1_1"/>